<evidence type="ECO:0000256" key="1">
    <source>
        <dbReference type="ARBA" id="ARBA00006817"/>
    </source>
</evidence>
<dbReference type="SUPFAM" id="SSF55961">
    <property type="entry name" value="Bet v1-like"/>
    <property type="match status" value="1"/>
</dbReference>
<dbReference type="InterPro" id="IPR023393">
    <property type="entry name" value="START-like_dom_sf"/>
</dbReference>
<comment type="similarity">
    <text evidence="1">Belongs to the AHA1 family.</text>
</comment>
<dbReference type="Gene3D" id="3.30.530.20">
    <property type="match status" value="1"/>
</dbReference>
<gene>
    <name evidence="3" type="ORF">R3P82_08005</name>
</gene>
<dbReference type="RefSeq" id="WP_317469593.1">
    <property type="nucleotide sequence ID" value="NZ_JAWLKJ010000002.1"/>
</dbReference>
<evidence type="ECO:0000313" key="3">
    <source>
        <dbReference type="EMBL" id="MDV6299057.1"/>
    </source>
</evidence>
<evidence type="ECO:0000259" key="2">
    <source>
        <dbReference type="Pfam" id="PF08327"/>
    </source>
</evidence>
<accession>A0AAE4QX71</accession>
<reference evidence="3" key="1">
    <citation type="submission" date="2023-10" db="EMBL/GenBank/DDBJ databases">
        <title>Development of a sustainable strategy for remediation of hydrocarbon-contaminated territories based on the waste exchange concept.</title>
        <authorList>
            <person name="Krivoruchko A."/>
        </authorList>
    </citation>
    <scope>NUCLEOTIDE SEQUENCE</scope>
    <source>
        <strain evidence="3">IEGM 1175</strain>
    </source>
</reference>
<dbReference type="InterPro" id="IPR013538">
    <property type="entry name" value="ASHA1/2-like_C"/>
</dbReference>
<dbReference type="Proteomes" id="UP001185873">
    <property type="component" value="Unassembled WGS sequence"/>
</dbReference>
<organism evidence="3 4">
    <name type="scientific">Dietzia maris</name>
    <dbReference type="NCBI Taxonomy" id="37915"/>
    <lineage>
        <taxon>Bacteria</taxon>
        <taxon>Bacillati</taxon>
        <taxon>Actinomycetota</taxon>
        <taxon>Actinomycetes</taxon>
        <taxon>Mycobacteriales</taxon>
        <taxon>Dietziaceae</taxon>
        <taxon>Dietzia</taxon>
    </lineage>
</organism>
<name>A0AAE4QX71_9ACTN</name>
<proteinExistence type="inferred from homology"/>
<feature type="domain" description="Activator of Hsp90 ATPase homologue 1/2-like C-terminal" evidence="2">
    <location>
        <begin position="30"/>
        <end position="151"/>
    </location>
</feature>
<dbReference type="Pfam" id="PF08327">
    <property type="entry name" value="AHSA1"/>
    <property type="match status" value="1"/>
</dbReference>
<protein>
    <submittedName>
        <fullName evidence="3">SRPBCC domain-containing protein</fullName>
    </submittedName>
</protein>
<comment type="caution">
    <text evidence="3">The sequence shown here is derived from an EMBL/GenBank/DDBJ whole genome shotgun (WGS) entry which is preliminary data.</text>
</comment>
<sequence length="162" mass="17911">MSENRTAGTGPDTTTDDVPDEIVRSIRIDAEAQTVWGIISEPGWFINDGEWTEHEITTEGDVSHVVDPVHGEFSIRTVELDPPRRAVFRWLGGQVGSVDELPSNTIEFTVESQGSGVVLTVRETGFAGLSSDAVVRRQRFEENSAGWETELDLARRRAEDQA</sequence>
<evidence type="ECO:0000313" key="4">
    <source>
        <dbReference type="Proteomes" id="UP001185873"/>
    </source>
</evidence>
<dbReference type="AlphaFoldDB" id="A0AAE4QX71"/>
<dbReference type="EMBL" id="JAWLKJ010000002">
    <property type="protein sequence ID" value="MDV6299057.1"/>
    <property type="molecule type" value="Genomic_DNA"/>
</dbReference>